<feature type="transmembrane region" description="Helical" evidence="16">
    <location>
        <begin position="358"/>
        <end position="378"/>
    </location>
</feature>
<evidence type="ECO:0000256" key="16">
    <source>
        <dbReference type="RuleBase" id="RU361113"/>
    </source>
</evidence>
<dbReference type="PANTHER" id="PTHR10981">
    <property type="entry name" value="BATTENIN"/>
    <property type="match status" value="1"/>
</dbReference>
<keyword evidence="8" id="KW-0967">Endosome</keyword>
<evidence type="ECO:0000256" key="10">
    <source>
        <dbReference type="ARBA" id="ARBA00023136"/>
    </source>
</evidence>
<dbReference type="EMBL" id="JANPWB010000011">
    <property type="protein sequence ID" value="KAJ1125139.1"/>
    <property type="molecule type" value="Genomic_DNA"/>
</dbReference>
<dbReference type="GO" id="GO:0061024">
    <property type="term" value="P:membrane organization"/>
    <property type="evidence" value="ECO:0007669"/>
    <property type="project" value="UniProtKB-ARBA"/>
</dbReference>
<evidence type="ECO:0000256" key="5">
    <source>
        <dbReference type="ARBA" id="ARBA00022481"/>
    </source>
</evidence>
<evidence type="ECO:0000256" key="13">
    <source>
        <dbReference type="ARBA" id="ARBA00023288"/>
    </source>
</evidence>
<evidence type="ECO:0000313" key="19">
    <source>
        <dbReference type="Proteomes" id="UP001066276"/>
    </source>
</evidence>
<evidence type="ECO:0000256" key="11">
    <source>
        <dbReference type="ARBA" id="ARBA00023180"/>
    </source>
</evidence>
<dbReference type="Pfam" id="PF02487">
    <property type="entry name" value="CLN3"/>
    <property type="match status" value="1"/>
</dbReference>
<organism evidence="18 19">
    <name type="scientific">Pleurodeles waltl</name>
    <name type="common">Iberian ribbed newt</name>
    <dbReference type="NCBI Taxonomy" id="8319"/>
    <lineage>
        <taxon>Eukaryota</taxon>
        <taxon>Metazoa</taxon>
        <taxon>Chordata</taxon>
        <taxon>Craniata</taxon>
        <taxon>Vertebrata</taxon>
        <taxon>Euteleostomi</taxon>
        <taxon>Amphibia</taxon>
        <taxon>Batrachia</taxon>
        <taxon>Caudata</taxon>
        <taxon>Salamandroidea</taxon>
        <taxon>Salamandridae</taxon>
        <taxon>Pleurodelinae</taxon>
        <taxon>Pleurodeles</taxon>
    </lineage>
</organism>
<keyword evidence="11" id="KW-0325">Glycoprotein</keyword>
<dbReference type="SUPFAM" id="SSF103473">
    <property type="entry name" value="MFS general substrate transporter"/>
    <property type="match status" value="1"/>
</dbReference>
<evidence type="ECO:0000256" key="17">
    <source>
        <dbReference type="SAM" id="MobiDB-lite"/>
    </source>
</evidence>
<dbReference type="AlphaFoldDB" id="A0AAV7PD84"/>
<keyword evidence="9 16" id="KW-1133">Transmembrane helix</keyword>
<evidence type="ECO:0000256" key="8">
    <source>
        <dbReference type="ARBA" id="ARBA00022753"/>
    </source>
</evidence>
<evidence type="ECO:0000256" key="15">
    <source>
        <dbReference type="ARBA" id="ARBA00067247"/>
    </source>
</evidence>
<feature type="transmembrane region" description="Helical" evidence="16">
    <location>
        <begin position="106"/>
        <end position="126"/>
    </location>
</feature>
<dbReference type="FunFam" id="1.20.1250.20:FF:000228">
    <property type="entry name" value="Battenin"/>
    <property type="match status" value="1"/>
</dbReference>
<dbReference type="InterPro" id="IPR018460">
    <property type="entry name" value="Battenin_disease_Cln3_subgr"/>
</dbReference>
<feature type="transmembrane region" description="Helical" evidence="16">
    <location>
        <begin position="222"/>
        <end position="241"/>
    </location>
</feature>
<evidence type="ECO:0000256" key="7">
    <source>
        <dbReference type="ARBA" id="ARBA00022692"/>
    </source>
</evidence>
<name>A0AAV7PD84_PLEWA</name>
<feature type="transmembrane region" description="Helical" evidence="16">
    <location>
        <begin position="132"/>
        <end position="150"/>
    </location>
</feature>
<dbReference type="GO" id="GO:0043066">
    <property type="term" value="P:negative regulation of apoptotic process"/>
    <property type="evidence" value="ECO:0007669"/>
    <property type="project" value="UniProtKB-ARBA"/>
</dbReference>
<dbReference type="GO" id="GO:0005802">
    <property type="term" value="C:trans-Golgi network"/>
    <property type="evidence" value="ECO:0007669"/>
    <property type="project" value="UniProtKB-ARBA"/>
</dbReference>
<evidence type="ECO:0000256" key="6">
    <source>
        <dbReference type="ARBA" id="ARBA00022553"/>
    </source>
</evidence>
<evidence type="ECO:0000313" key="18">
    <source>
        <dbReference type="EMBL" id="KAJ1125139.1"/>
    </source>
</evidence>
<feature type="transmembrane region" description="Helical" evidence="16">
    <location>
        <begin position="162"/>
        <end position="184"/>
    </location>
</feature>
<dbReference type="GO" id="GO:0005770">
    <property type="term" value="C:late endosome"/>
    <property type="evidence" value="ECO:0007669"/>
    <property type="project" value="UniProtKB-SubCell"/>
</dbReference>
<evidence type="ECO:0000256" key="2">
    <source>
        <dbReference type="ARBA" id="ARBA00004603"/>
    </source>
</evidence>
<dbReference type="GO" id="GO:0051649">
    <property type="term" value="P:establishment of localization in cell"/>
    <property type="evidence" value="ECO:0007669"/>
    <property type="project" value="UniProtKB-ARBA"/>
</dbReference>
<proteinExistence type="inferred from homology"/>
<dbReference type="GO" id="GO:0006897">
    <property type="term" value="P:endocytosis"/>
    <property type="evidence" value="ECO:0007669"/>
    <property type="project" value="UniProtKB-ARBA"/>
</dbReference>
<dbReference type="Proteomes" id="UP001066276">
    <property type="component" value="Chromosome 7"/>
</dbReference>
<accession>A0AAV7PD84</accession>
<feature type="transmembrane region" description="Helical" evidence="16">
    <location>
        <begin position="190"/>
        <end position="210"/>
    </location>
</feature>
<evidence type="ECO:0000256" key="1">
    <source>
        <dbReference type="ARBA" id="ARBA00004155"/>
    </source>
</evidence>
<feature type="region of interest" description="Disordered" evidence="17">
    <location>
        <begin position="251"/>
        <end position="274"/>
    </location>
</feature>
<evidence type="ECO:0000256" key="3">
    <source>
        <dbReference type="ARBA" id="ARBA00007467"/>
    </source>
</evidence>
<dbReference type="GO" id="GO:0007040">
    <property type="term" value="P:lysosome organization"/>
    <property type="evidence" value="ECO:0007669"/>
    <property type="project" value="UniProtKB-ARBA"/>
</dbReference>
<evidence type="ECO:0000256" key="4">
    <source>
        <dbReference type="ARBA" id="ARBA00022448"/>
    </source>
</evidence>
<keyword evidence="5" id="KW-0488">Methylation</keyword>
<comment type="subcellular location">
    <subcellularLocation>
        <location evidence="2">Late endosome</location>
    </subcellularLocation>
    <subcellularLocation>
        <location evidence="1 16">Lysosome membrane</location>
        <topology evidence="1 16">Multi-pass membrane protein</topology>
    </subcellularLocation>
</comment>
<dbReference type="PANTHER" id="PTHR10981:SF0">
    <property type="entry name" value="BATTENIN"/>
    <property type="match status" value="1"/>
</dbReference>
<dbReference type="PRINTS" id="PR01315">
    <property type="entry name" value="BATTENIN"/>
</dbReference>
<dbReference type="InterPro" id="IPR036259">
    <property type="entry name" value="MFS_trans_sf"/>
</dbReference>
<feature type="region of interest" description="Disordered" evidence="17">
    <location>
        <begin position="1"/>
        <end position="30"/>
    </location>
</feature>
<gene>
    <name evidence="18" type="ORF">NDU88_003576</name>
</gene>
<dbReference type="PIRSF" id="PIRSF015974">
    <property type="entry name" value="CLN3_BTN1"/>
    <property type="match status" value="1"/>
</dbReference>
<evidence type="ECO:0000256" key="9">
    <source>
        <dbReference type="ARBA" id="ARBA00022989"/>
    </source>
</evidence>
<dbReference type="GO" id="GO:0045121">
    <property type="term" value="C:membrane raft"/>
    <property type="evidence" value="ECO:0007669"/>
    <property type="project" value="UniProtKB-ARBA"/>
</dbReference>
<comment type="similarity">
    <text evidence="3 16">Belongs to the battenin family.</text>
</comment>
<keyword evidence="12 16" id="KW-0458">Lysosome</keyword>
<dbReference type="InterPro" id="IPR003492">
    <property type="entry name" value="Battenin_disease_Cln3"/>
</dbReference>
<keyword evidence="13" id="KW-0449">Lipoprotein</keyword>
<dbReference type="GO" id="GO:0005765">
    <property type="term" value="C:lysosomal membrane"/>
    <property type="evidence" value="ECO:0007669"/>
    <property type="project" value="UniProtKB-SubCell"/>
</dbReference>
<keyword evidence="4" id="KW-0813">Transport</keyword>
<evidence type="ECO:0000256" key="12">
    <source>
        <dbReference type="ARBA" id="ARBA00023228"/>
    </source>
</evidence>
<reference evidence="18" key="1">
    <citation type="journal article" date="2022" name="bioRxiv">
        <title>Sequencing and chromosome-scale assembly of the giantPleurodeles waltlgenome.</title>
        <authorList>
            <person name="Brown T."/>
            <person name="Elewa A."/>
            <person name="Iarovenko S."/>
            <person name="Subramanian E."/>
            <person name="Araus A.J."/>
            <person name="Petzold A."/>
            <person name="Susuki M."/>
            <person name="Suzuki K.-i.T."/>
            <person name="Hayashi T."/>
            <person name="Toyoda A."/>
            <person name="Oliveira C."/>
            <person name="Osipova E."/>
            <person name="Leigh N.D."/>
            <person name="Simon A."/>
            <person name="Yun M.H."/>
        </authorList>
    </citation>
    <scope>NUCLEOTIDE SEQUENCE</scope>
    <source>
        <strain evidence="18">20211129_DDA</strain>
        <tissue evidence="18">Liver</tissue>
    </source>
</reference>
<keyword evidence="10 16" id="KW-0472">Membrane</keyword>
<dbReference type="GO" id="GO:0043005">
    <property type="term" value="C:neuron projection"/>
    <property type="evidence" value="ECO:0007669"/>
    <property type="project" value="UniProtKB-ARBA"/>
</dbReference>
<evidence type="ECO:0000256" key="14">
    <source>
        <dbReference type="ARBA" id="ARBA00023289"/>
    </source>
</evidence>
<comment type="caution">
    <text evidence="18">The sequence shown here is derived from an EMBL/GenBank/DDBJ whole genome shotgun (WGS) entry which is preliminary data.</text>
</comment>
<dbReference type="Gene3D" id="1.20.1250.20">
    <property type="entry name" value="MFS general substrate transporter like domains"/>
    <property type="match status" value="1"/>
</dbReference>
<sequence length="451" mass="50087">MQGVNWRRHSDSDWEDEVDRPPPVSPSRGSHWRNSAGFWLLGLCNNFAYVIMLSAAHDILQKQEPNGTSLDDLGSKDKLVKAATMSPEAENTSNSSRYDCNRVSTAAILLADILPTLLIKFTAPFYIHLLPYHFRVTLCILTAAGSFLIVSFSTGIVMSISGVVFASVSSGLGEVTFLSLTSFFHSDVVSWWSSGTGGAGIFGALSYLGLTWAGLSPRNTLLVMLLIPILLLVSYFCVLIQPPSLPKWRRPGAVHGRSAAKPDRRPLMGGATSRTDKQASNLTLQEKWNVIKWVLKYMIPLALVYFAEYFINQGLFELLYFKNTALTHAEQYRWYQMLYQSGVFVSRSSVRCLPVRRIWILAFLQFVNMFFLLAAVYYLFLPSIYIVMAIIVYEGLLGGAGYVNTFNNISQESSDEHREFAMSAACVADTLGISLSGIVAIPVHGYFCGLL</sequence>
<dbReference type="GO" id="GO:0051453">
    <property type="term" value="P:regulation of intracellular pH"/>
    <property type="evidence" value="ECO:0007669"/>
    <property type="project" value="TreeGrafter"/>
</dbReference>
<keyword evidence="19" id="KW-1185">Reference proteome</keyword>
<dbReference type="GO" id="GO:0051246">
    <property type="term" value="P:regulation of protein metabolic process"/>
    <property type="evidence" value="ECO:0007669"/>
    <property type="project" value="UniProtKB-ARBA"/>
</dbReference>
<protein>
    <recommendedName>
        <fullName evidence="15 16">Battenin</fullName>
    </recommendedName>
</protein>
<keyword evidence="7 16" id="KW-0812">Transmembrane</keyword>
<feature type="transmembrane region" description="Helical" evidence="16">
    <location>
        <begin position="424"/>
        <end position="447"/>
    </location>
</feature>
<keyword evidence="6" id="KW-0597">Phosphoprotein</keyword>
<feature type="transmembrane region" description="Helical" evidence="16">
    <location>
        <begin position="36"/>
        <end position="56"/>
    </location>
</feature>
<feature type="transmembrane region" description="Helical" evidence="16">
    <location>
        <begin position="384"/>
        <end position="403"/>
    </location>
</feature>
<dbReference type="GO" id="GO:0006865">
    <property type="term" value="P:amino acid transport"/>
    <property type="evidence" value="ECO:0007669"/>
    <property type="project" value="UniProtKB-ARBA"/>
</dbReference>
<keyword evidence="14" id="KW-0636">Prenylation</keyword>
<dbReference type="GO" id="GO:0005769">
    <property type="term" value="C:early endosome"/>
    <property type="evidence" value="ECO:0007669"/>
    <property type="project" value="UniProtKB-ARBA"/>
</dbReference>